<evidence type="ECO:0000256" key="1">
    <source>
        <dbReference type="SAM" id="MobiDB-lite"/>
    </source>
</evidence>
<proteinExistence type="predicted"/>
<dbReference type="EMBL" id="JAMKFB020000018">
    <property type="protein sequence ID" value="KAL0167949.1"/>
    <property type="molecule type" value="Genomic_DNA"/>
</dbReference>
<name>A0ABD0P1P1_CIRMR</name>
<accession>A0ABD0P1P1</accession>
<feature type="non-terminal residue" evidence="2">
    <location>
        <position position="115"/>
    </location>
</feature>
<feature type="compositionally biased region" description="Acidic residues" evidence="1">
    <location>
        <begin position="67"/>
        <end position="82"/>
    </location>
</feature>
<dbReference type="AlphaFoldDB" id="A0ABD0P1P1"/>
<sequence>MEGAVVSNLIDFDSPPEGTAPSTLGPPSGAGFFSSEPLIPEPASDSTMEPLLPEPMEPTHTSHREEDSDATESADSDNEDTESPSHPSSTRRTEDAEETEIRAFMKTYVAKLFHG</sequence>
<reference evidence="2 3" key="1">
    <citation type="submission" date="2024-05" db="EMBL/GenBank/DDBJ databases">
        <title>Genome sequencing and assembly of Indian major carp, Cirrhinus mrigala (Hamilton, 1822).</title>
        <authorList>
            <person name="Mohindra V."/>
            <person name="Chowdhury L.M."/>
            <person name="Lal K."/>
            <person name="Jena J.K."/>
        </authorList>
    </citation>
    <scope>NUCLEOTIDE SEQUENCE [LARGE SCALE GENOMIC DNA]</scope>
    <source>
        <strain evidence="2">CM1030</strain>
        <tissue evidence="2">Blood</tissue>
    </source>
</reference>
<protein>
    <submittedName>
        <fullName evidence="2">Uncharacterized protein</fullName>
    </submittedName>
</protein>
<comment type="caution">
    <text evidence="2">The sequence shown here is derived from an EMBL/GenBank/DDBJ whole genome shotgun (WGS) entry which is preliminary data.</text>
</comment>
<feature type="region of interest" description="Disordered" evidence="1">
    <location>
        <begin position="1"/>
        <end position="99"/>
    </location>
</feature>
<keyword evidence="3" id="KW-1185">Reference proteome</keyword>
<gene>
    <name evidence="2" type="ORF">M9458_036171</name>
</gene>
<evidence type="ECO:0000313" key="3">
    <source>
        <dbReference type="Proteomes" id="UP001529510"/>
    </source>
</evidence>
<organism evidence="2 3">
    <name type="scientific">Cirrhinus mrigala</name>
    <name type="common">Mrigala</name>
    <dbReference type="NCBI Taxonomy" id="683832"/>
    <lineage>
        <taxon>Eukaryota</taxon>
        <taxon>Metazoa</taxon>
        <taxon>Chordata</taxon>
        <taxon>Craniata</taxon>
        <taxon>Vertebrata</taxon>
        <taxon>Euteleostomi</taxon>
        <taxon>Actinopterygii</taxon>
        <taxon>Neopterygii</taxon>
        <taxon>Teleostei</taxon>
        <taxon>Ostariophysi</taxon>
        <taxon>Cypriniformes</taxon>
        <taxon>Cyprinidae</taxon>
        <taxon>Labeoninae</taxon>
        <taxon>Labeonini</taxon>
        <taxon>Cirrhinus</taxon>
    </lineage>
</organism>
<dbReference type="Proteomes" id="UP001529510">
    <property type="component" value="Unassembled WGS sequence"/>
</dbReference>
<evidence type="ECO:0000313" key="2">
    <source>
        <dbReference type="EMBL" id="KAL0167949.1"/>
    </source>
</evidence>